<gene>
    <name evidence="2 3" type="primary">rsfS</name>
    <name evidence="3" type="ORF">NA23_03650</name>
</gene>
<dbReference type="GO" id="GO:0043023">
    <property type="term" value="F:ribosomal large subunit binding"/>
    <property type="evidence" value="ECO:0007669"/>
    <property type="project" value="TreeGrafter"/>
</dbReference>
<proteinExistence type="inferred from homology"/>
<dbReference type="GO" id="GO:0017148">
    <property type="term" value="P:negative regulation of translation"/>
    <property type="evidence" value="ECO:0007669"/>
    <property type="project" value="UniProtKB-UniRule"/>
</dbReference>
<keyword evidence="2" id="KW-0963">Cytoplasm</keyword>
<dbReference type="GO" id="GO:0090071">
    <property type="term" value="P:negative regulation of ribosome biogenesis"/>
    <property type="evidence" value="ECO:0007669"/>
    <property type="project" value="UniProtKB-UniRule"/>
</dbReference>
<dbReference type="GO" id="GO:0042256">
    <property type="term" value="P:cytosolic ribosome assembly"/>
    <property type="evidence" value="ECO:0007669"/>
    <property type="project" value="UniProtKB-UniRule"/>
</dbReference>
<reference evidence="3 4" key="1">
    <citation type="journal article" date="2015" name="Stand. Genomic Sci.">
        <title>Genome sequence of a native-feather degrading extremely thermophilic Eubacterium, Fervidobacterium islandicum AW-1.</title>
        <authorList>
            <person name="Lee Y.J."/>
            <person name="Jeong H."/>
            <person name="Park G.S."/>
            <person name="Kwak Y."/>
            <person name="Lee S.J."/>
            <person name="Lee S.J."/>
            <person name="Park M.K."/>
            <person name="Kim J.Y."/>
            <person name="Kang H.K."/>
            <person name="Shin J.H."/>
            <person name="Lee D.W."/>
        </authorList>
    </citation>
    <scope>NUCLEOTIDE SEQUENCE [LARGE SCALE GENOMIC DNA]</scope>
    <source>
        <strain evidence="3 4">AW-1</strain>
    </source>
</reference>
<evidence type="ECO:0000256" key="1">
    <source>
        <dbReference type="ARBA" id="ARBA00010574"/>
    </source>
</evidence>
<keyword evidence="2" id="KW-0678">Repressor</keyword>
<dbReference type="GO" id="GO:0005737">
    <property type="term" value="C:cytoplasm"/>
    <property type="evidence" value="ECO:0007669"/>
    <property type="project" value="UniProtKB-SubCell"/>
</dbReference>
<protein>
    <recommendedName>
        <fullName evidence="2">Ribosomal silencing factor RsfS</fullName>
    </recommendedName>
</protein>
<dbReference type="NCBIfam" id="TIGR00090">
    <property type="entry name" value="rsfS_iojap_ybeB"/>
    <property type="match status" value="1"/>
</dbReference>
<name>A0AAI8CNF9_FERIS</name>
<dbReference type="InterPro" id="IPR004394">
    <property type="entry name" value="Iojap/RsfS/C7orf30"/>
</dbReference>
<keyword evidence="2" id="KW-0810">Translation regulation</keyword>
<dbReference type="PANTHER" id="PTHR21043">
    <property type="entry name" value="IOJAP SUPERFAMILY ORTHOLOG"/>
    <property type="match status" value="1"/>
</dbReference>
<evidence type="ECO:0000313" key="4">
    <source>
        <dbReference type="Proteomes" id="UP000093740"/>
    </source>
</evidence>
<dbReference type="RefSeq" id="WP_033192397.1">
    <property type="nucleotide sequence ID" value="NZ_JALBDC010000017.1"/>
</dbReference>
<keyword evidence="4" id="KW-1185">Reference proteome</keyword>
<dbReference type="PANTHER" id="PTHR21043:SF0">
    <property type="entry name" value="MITOCHONDRIAL ASSEMBLY OF RIBOSOMAL LARGE SUBUNIT PROTEIN 1"/>
    <property type="match status" value="1"/>
</dbReference>
<dbReference type="KEGG" id="fia:NA23_03650"/>
<dbReference type="SUPFAM" id="SSF81301">
    <property type="entry name" value="Nucleotidyltransferase"/>
    <property type="match status" value="1"/>
</dbReference>
<sequence length="118" mass="13856">MLVQKEKDEISLIKDLLVLLEKKEAIDPVVLNMSKTRLLTDYFVICTANSNIHMKSLRDEVVDFFNEKGKEIIYYDRGEGYDWLLIDAGDIVVHIFTKGAREFYDLEHLWIDAERVVF</sequence>
<dbReference type="HAMAP" id="MF_01477">
    <property type="entry name" value="Iojap_RsfS"/>
    <property type="match status" value="1"/>
</dbReference>
<comment type="subcellular location">
    <subcellularLocation>
        <location evidence="2">Cytoplasm</location>
    </subcellularLocation>
</comment>
<dbReference type="Gene3D" id="3.30.460.10">
    <property type="entry name" value="Beta Polymerase, domain 2"/>
    <property type="match status" value="1"/>
</dbReference>
<comment type="similarity">
    <text evidence="1 2">Belongs to the Iojap/RsfS family.</text>
</comment>
<dbReference type="Proteomes" id="UP000093740">
    <property type="component" value="Chromosome"/>
</dbReference>
<evidence type="ECO:0000256" key="2">
    <source>
        <dbReference type="HAMAP-Rule" id="MF_01477"/>
    </source>
</evidence>
<dbReference type="Pfam" id="PF02410">
    <property type="entry name" value="RsfS"/>
    <property type="match status" value="1"/>
</dbReference>
<dbReference type="InterPro" id="IPR043519">
    <property type="entry name" value="NT_sf"/>
</dbReference>
<dbReference type="AlphaFoldDB" id="A0AAI8CNF9"/>
<comment type="function">
    <text evidence="2">Functions as a ribosomal silencing factor. Interacts with ribosomal protein uL14 (rplN), blocking formation of intersubunit bridge B8. Prevents association of the 30S and 50S ribosomal subunits and the formation of functional ribosomes, thus repressing translation.</text>
</comment>
<evidence type="ECO:0000313" key="3">
    <source>
        <dbReference type="EMBL" id="AMW33692.2"/>
    </source>
</evidence>
<dbReference type="RefSeq" id="WP_084384028.1">
    <property type="nucleotide sequence ID" value="NZ_CP126499.1"/>
</dbReference>
<comment type="subunit">
    <text evidence="2">Interacts with ribosomal protein uL14 (rplN).</text>
</comment>
<organism evidence="3 4">
    <name type="scientific">Fervidobacterium islandicum</name>
    <dbReference type="NCBI Taxonomy" id="2423"/>
    <lineage>
        <taxon>Bacteria</taxon>
        <taxon>Thermotogati</taxon>
        <taxon>Thermotogota</taxon>
        <taxon>Thermotogae</taxon>
        <taxon>Thermotogales</taxon>
        <taxon>Fervidobacteriaceae</taxon>
        <taxon>Fervidobacterium</taxon>
    </lineage>
</organism>
<accession>A0AAI8CNF9</accession>
<dbReference type="EMBL" id="CP014334">
    <property type="protein sequence ID" value="AMW33692.2"/>
    <property type="molecule type" value="Genomic_DNA"/>
</dbReference>